<keyword evidence="2" id="KW-1185">Reference proteome</keyword>
<name>A0A9Q1A602_9ROSI</name>
<proteinExistence type="predicted"/>
<gene>
    <name evidence="1" type="ORF">OIU74_025805</name>
</gene>
<comment type="caution">
    <text evidence="1">The sequence shown here is derived from an EMBL/GenBank/DDBJ whole genome shotgun (WGS) entry which is preliminary data.</text>
</comment>
<evidence type="ECO:0000313" key="1">
    <source>
        <dbReference type="EMBL" id="KAJ6759207.1"/>
    </source>
</evidence>
<protein>
    <submittedName>
        <fullName evidence="1">Uncharacterized protein</fullName>
    </submittedName>
</protein>
<reference evidence="1" key="2">
    <citation type="journal article" date="2023" name="Int. J. Mol. Sci.">
        <title>De Novo Assembly and Annotation of 11 Diverse Shrub Willow (Salix) Genomes Reveals Novel Gene Organization in Sex-Linked Regions.</title>
        <authorList>
            <person name="Hyden B."/>
            <person name="Feng K."/>
            <person name="Yates T.B."/>
            <person name="Jawdy S."/>
            <person name="Cereghino C."/>
            <person name="Smart L.B."/>
            <person name="Muchero W."/>
        </authorList>
    </citation>
    <scope>NUCLEOTIDE SEQUENCE</scope>
    <source>
        <tissue evidence="1">Shoot tip</tissue>
    </source>
</reference>
<evidence type="ECO:0000313" key="2">
    <source>
        <dbReference type="Proteomes" id="UP001151752"/>
    </source>
</evidence>
<reference evidence="1" key="1">
    <citation type="submission" date="2022-11" db="EMBL/GenBank/DDBJ databases">
        <authorList>
            <person name="Hyden B.L."/>
            <person name="Feng K."/>
            <person name="Yates T."/>
            <person name="Jawdy S."/>
            <person name="Smart L.B."/>
            <person name="Muchero W."/>
        </authorList>
    </citation>
    <scope>NUCLEOTIDE SEQUENCE</scope>
    <source>
        <tissue evidence="1">Shoot tip</tissue>
    </source>
</reference>
<dbReference type="Proteomes" id="UP001151752">
    <property type="component" value="Chromosome 18"/>
</dbReference>
<dbReference type="EMBL" id="JAPFFM010000006">
    <property type="protein sequence ID" value="KAJ6759207.1"/>
    <property type="molecule type" value="Genomic_DNA"/>
</dbReference>
<dbReference type="AlphaFoldDB" id="A0A9Q1A602"/>
<organism evidence="1 2">
    <name type="scientific">Salix koriyanagi</name>
    <dbReference type="NCBI Taxonomy" id="2511006"/>
    <lineage>
        <taxon>Eukaryota</taxon>
        <taxon>Viridiplantae</taxon>
        <taxon>Streptophyta</taxon>
        <taxon>Embryophyta</taxon>
        <taxon>Tracheophyta</taxon>
        <taxon>Spermatophyta</taxon>
        <taxon>Magnoliopsida</taxon>
        <taxon>eudicotyledons</taxon>
        <taxon>Gunneridae</taxon>
        <taxon>Pentapetalae</taxon>
        <taxon>rosids</taxon>
        <taxon>fabids</taxon>
        <taxon>Malpighiales</taxon>
        <taxon>Salicaceae</taxon>
        <taxon>Saliceae</taxon>
        <taxon>Salix</taxon>
    </lineage>
</organism>
<sequence>MAVYNWESKKIYLFLSSTRSFERDLRQHKPRHERRDGRISLSGILFSDVPLSRV</sequence>
<accession>A0A9Q1A602</accession>